<dbReference type="InterPro" id="IPR036188">
    <property type="entry name" value="FAD/NAD-bd_sf"/>
</dbReference>
<proteinExistence type="predicted"/>
<dbReference type="PRINTS" id="PR00419">
    <property type="entry name" value="ADXRDTASE"/>
</dbReference>
<feature type="domain" description="Amine oxidase" evidence="1">
    <location>
        <begin position="13"/>
        <end position="461"/>
    </location>
</feature>
<reference evidence="2" key="1">
    <citation type="submission" date="2016-12" db="EMBL/GenBank/DDBJ databases">
        <title>An insight into the sialome and mialome of the sand fly, Nyssomyia neivai.</title>
        <authorList>
            <person name="Sebastian V."/>
            <person name="Goulart T.M."/>
            <person name="Oliveira W."/>
            <person name="Calvo E."/>
            <person name="Oliveira L.F."/>
            <person name="Pinto M.C."/>
            <person name="Rosselino A.M."/>
            <person name="Ribeiro J.M."/>
        </authorList>
    </citation>
    <scope>NUCLEOTIDE SEQUENCE</scope>
</reference>
<dbReference type="InterPro" id="IPR050281">
    <property type="entry name" value="Flavin_monoamine_oxidase"/>
</dbReference>
<evidence type="ECO:0000313" key="2">
    <source>
        <dbReference type="EMBL" id="JAV13693.1"/>
    </source>
</evidence>
<dbReference type="Gene3D" id="3.90.660.10">
    <property type="match status" value="2"/>
</dbReference>
<dbReference type="PANTHER" id="PTHR10742">
    <property type="entry name" value="FLAVIN MONOAMINE OXIDASE"/>
    <property type="match status" value="1"/>
</dbReference>
<feature type="domain" description="Amine oxidase" evidence="1">
    <location>
        <begin position="484"/>
        <end position="937"/>
    </location>
</feature>
<evidence type="ECO:0000259" key="1">
    <source>
        <dbReference type="Pfam" id="PF01593"/>
    </source>
</evidence>
<sequence>MNSRIVVIGAGASGIAAASRLLKNGFTNVAILEAENRIGGRIRTIPFGKNVIDLGAQWCHGEKNNVVFEMAAPKDLLSVTGYQYNKTPLIQSSGRLVDDTTADLLMSLAISIVELYKDEIAKHDGSLGSYIVSKFKECLQQDDYKDIDSTVADQFLDFFHKYENSIEASDTWYDTSASGYLEYWDCEGERLLNWRDKGYKTVLSLVTDGIPIESFVQFGKIVTNISWSHEQIDSSVAIKCNDGSSYTADHVILTVSLGVLKENYPTLFTPPLPPVKRNAIEGLSIGTVDKIFLEFDKPFWEEEWLGFALLWHKNDLEELRKSELMDWLEDVFGFYTVDCQPNVLCGWIYGVNARKMERDTDDNVRKGVMYLLKKFLKKDIPEPISISRSQWYSNPNFRGSYTFRSITTDLLNTSPDDLAKPLTNSLGSPVVCFAGEATHTHYYSTVHGAIESGWREAQRLIDLKKKDPENCKNEDDVIVLGAGLAGIGAALTLQKAGFRTRLIEAKSHPGGRVRTISLAPESTDTAPVEAGAQWLHGKQNQLYLEALNADALSSDLSEEGLGAYSKEDGTTMDEFFVEMIDFKIGEILEECETFFFCPDIEAFRDVSVEAFLKEKFEERVIPLLSPEQQADAKLLLDWHIRFQIIDNACISLSEVSARDWGQYSFNGEDCQTHINFRDGFGKLISGLMKRIPSNLIEFNCEITKIDRSQGMEDSRYKVLVEAADGRVFRARHCIVTFSLGVLKANMATLFEPQLPQPLQHLIAAHGFGTINKIYLRYNSPWWDDNWKGVQFIFSDNNENQSWIRDMSGFDLLYPGPSNTLVGWIGSKGAIEMEHLSDETIATECTKLLRKFTGRNVPHPDAFFSSRWTQDPFIRGAYSFTSVPKCLLKECCSLTEPLPFLHMPNVPAVFFAGEACHDKYFSTAHGAFASGIEQATKVVDLYSQFNV</sequence>
<protein>
    <submittedName>
        <fullName evidence="2">Putative amine oxidase</fullName>
    </submittedName>
</protein>
<dbReference type="EMBL" id="GFDF01000391">
    <property type="protein sequence ID" value="JAV13693.1"/>
    <property type="molecule type" value="Transcribed_RNA"/>
</dbReference>
<dbReference type="SUPFAM" id="SSF54373">
    <property type="entry name" value="FAD-linked reductases, C-terminal domain"/>
    <property type="match status" value="2"/>
</dbReference>
<dbReference type="SUPFAM" id="SSF51905">
    <property type="entry name" value="FAD/NAD(P)-binding domain"/>
    <property type="match status" value="2"/>
</dbReference>
<dbReference type="GO" id="GO:0046592">
    <property type="term" value="F:polyamine oxidase activity"/>
    <property type="evidence" value="ECO:0007669"/>
    <property type="project" value="TreeGrafter"/>
</dbReference>
<accession>A0A1L8E4N5</accession>
<dbReference type="Pfam" id="PF01593">
    <property type="entry name" value="Amino_oxidase"/>
    <property type="match status" value="2"/>
</dbReference>
<dbReference type="PANTHER" id="PTHR10742:SF398">
    <property type="entry name" value="AMINE OXIDASE DOMAIN-CONTAINING PROTEIN-RELATED"/>
    <property type="match status" value="1"/>
</dbReference>
<name>A0A1L8E4N5_9DIPT</name>
<dbReference type="InterPro" id="IPR002937">
    <property type="entry name" value="Amino_oxidase"/>
</dbReference>
<dbReference type="AlphaFoldDB" id="A0A1L8E4N5"/>
<organism evidence="2">
    <name type="scientific">Nyssomyia neivai</name>
    <dbReference type="NCBI Taxonomy" id="330878"/>
    <lineage>
        <taxon>Eukaryota</taxon>
        <taxon>Metazoa</taxon>
        <taxon>Ecdysozoa</taxon>
        <taxon>Arthropoda</taxon>
        <taxon>Hexapoda</taxon>
        <taxon>Insecta</taxon>
        <taxon>Pterygota</taxon>
        <taxon>Neoptera</taxon>
        <taxon>Endopterygota</taxon>
        <taxon>Diptera</taxon>
        <taxon>Nematocera</taxon>
        <taxon>Psychodoidea</taxon>
        <taxon>Psychodidae</taxon>
        <taxon>Nyssomyia</taxon>
    </lineage>
</organism>
<dbReference type="Gene3D" id="3.50.50.60">
    <property type="entry name" value="FAD/NAD(P)-binding domain"/>
    <property type="match status" value="2"/>
</dbReference>